<feature type="domain" description="HTH crp-type" evidence="4">
    <location>
        <begin position="148"/>
        <end position="214"/>
    </location>
</feature>
<dbReference type="InterPro" id="IPR000595">
    <property type="entry name" value="cNMP-bd_dom"/>
</dbReference>
<dbReference type="AlphaFoldDB" id="A0A917V2N5"/>
<dbReference type="PROSITE" id="PS51063">
    <property type="entry name" value="HTH_CRP_2"/>
    <property type="match status" value="1"/>
</dbReference>
<dbReference type="PANTHER" id="PTHR24567:SF74">
    <property type="entry name" value="HTH-TYPE TRANSCRIPTIONAL REGULATOR ARCR"/>
    <property type="match status" value="1"/>
</dbReference>
<accession>A0A917V2N5</accession>
<evidence type="ECO:0000313" key="6">
    <source>
        <dbReference type="Proteomes" id="UP000600449"/>
    </source>
</evidence>
<protein>
    <submittedName>
        <fullName evidence="5">Cyclic nucleotide-binding protein</fullName>
    </submittedName>
</protein>
<keyword evidence="6" id="KW-1185">Reference proteome</keyword>
<dbReference type="InterPro" id="IPR050397">
    <property type="entry name" value="Env_Response_Regulators"/>
</dbReference>
<dbReference type="Pfam" id="PF13545">
    <property type="entry name" value="HTH_Crp_2"/>
    <property type="match status" value="1"/>
</dbReference>
<dbReference type="SUPFAM" id="SSF51206">
    <property type="entry name" value="cAMP-binding domain-like"/>
    <property type="match status" value="1"/>
</dbReference>
<keyword evidence="3" id="KW-0804">Transcription</keyword>
<proteinExistence type="predicted"/>
<organism evidence="5 6">
    <name type="scientific">Salinarimonas ramus</name>
    <dbReference type="NCBI Taxonomy" id="690164"/>
    <lineage>
        <taxon>Bacteria</taxon>
        <taxon>Pseudomonadati</taxon>
        <taxon>Pseudomonadota</taxon>
        <taxon>Alphaproteobacteria</taxon>
        <taxon>Hyphomicrobiales</taxon>
        <taxon>Salinarimonadaceae</taxon>
        <taxon>Salinarimonas</taxon>
    </lineage>
</organism>
<name>A0A917V2N5_9HYPH</name>
<keyword evidence="2" id="KW-0238">DNA-binding</keyword>
<reference evidence="5 6" key="1">
    <citation type="journal article" date="2014" name="Int. J. Syst. Evol. Microbiol.">
        <title>Complete genome sequence of Corynebacterium casei LMG S-19264T (=DSM 44701T), isolated from a smear-ripened cheese.</title>
        <authorList>
            <consortium name="US DOE Joint Genome Institute (JGI-PGF)"/>
            <person name="Walter F."/>
            <person name="Albersmeier A."/>
            <person name="Kalinowski J."/>
            <person name="Ruckert C."/>
        </authorList>
    </citation>
    <scope>NUCLEOTIDE SEQUENCE [LARGE SCALE GENOMIC DNA]</scope>
    <source>
        <strain evidence="5 6">CGMCC 1.9161</strain>
    </source>
</reference>
<gene>
    <name evidence="5" type="ORF">GCM10011322_15470</name>
</gene>
<dbReference type="Pfam" id="PF00027">
    <property type="entry name" value="cNMP_binding"/>
    <property type="match status" value="1"/>
</dbReference>
<dbReference type="GO" id="GO:0003677">
    <property type="term" value="F:DNA binding"/>
    <property type="evidence" value="ECO:0007669"/>
    <property type="project" value="UniProtKB-KW"/>
</dbReference>
<dbReference type="InterPro" id="IPR012318">
    <property type="entry name" value="HTH_CRP"/>
</dbReference>
<dbReference type="InterPro" id="IPR018490">
    <property type="entry name" value="cNMP-bd_dom_sf"/>
</dbReference>
<evidence type="ECO:0000256" key="3">
    <source>
        <dbReference type="ARBA" id="ARBA00023163"/>
    </source>
</evidence>
<dbReference type="GO" id="GO:0003700">
    <property type="term" value="F:DNA-binding transcription factor activity"/>
    <property type="evidence" value="ECO:0007669"/>
    <property type="project" value="TreeGrafter"/>
</dbReference>
<dbReference type="Gene3D" id="2.60.120.10">
    <property type="entry name" value="Jelly Rolls"/>
    <property type="match status" value="1"/>
</dbReference>
<evidence type="ECO:0000256" key="2">
    <source>
        <dbReference type="ARBA" id="ARBA00023125"/>
    </source>
</evidence>
<dbReference type="SUPFAM" id="SSF46785">
    <property type="entry name" value="Winged helix' DNA-binding domain"/>
    <property type="match status" value="1"/>
</dbReference>
<comment type="caution">
    <text evidence="5">The sequence shown here is derived from an EMBL/GenBank/DDBJ whole genome shotgun (WGS) entry which is preliminary data.</text>
</comment>
<dbReference type="SMART" id="SM00100">
    <property type="entry name" value="cNMP"/>
    <property type="match status" value="1"/>
</dbReference>
<dbReference type="CDD" id="cd00038">
    <property type="entry name" value="CAP_ED"/>
    <property type="match status" value="1"/>
</dbReference>
<dbReference type="EMBL" id="BMMF01000004">
    <property type="protein sequence ID" value="GGK29885.1"/>
    <property type="molecule type" value="Genomic_DNA"/>
</dbReference>
<evidence type="ECO:0000259" key="4">
    <source>
        <dbReference type="PROSITE" id="PS51063"/>
    </source>
</evidence>
<dbReference type="InterPro" id="IPR036390">
    <property type="entry name" value="WH_DNA-bd_sf"/>
</dbReference>
<dbReference type="PANTHER" id="PTHR24567">
    <property type="entry name" value="CRP FAMILY TRANSCRIPTIONAL REGULATORY PROTEIN"/>
    <property type="match status" value="1"/>
</dbReference>
<evidence type="ECO:0000256" key="1">
    <source>
        <dbReference type="ARBA" id="ARBA00023015"/>
    </source>
</evidence>
<keyword evidence="1" id="KW-0805">Transcription regulation</keyword>
<dbReference type="GO" id="GO:0005829">
    <property type="term" value="C:cytosol"/>
    <property type="evidence" value="ECO:0007669"/>
    <property type="project" value="TreeGrafter"/>
</dbReference>
<dbReference type="RefSeq" id="WP_188911359.1">
    <property type="nucleotide sequence ID" value="NZ_BMMF01000004.1"/>
</dbReference>
<dbReference type="InterPro" id="IPR014710">
    <property type="entry name" value="RmlC-like_jellyroll"/>
</dbReference>
<dbReference type="Proteomes" id="UP000600449">
    <property type="component" value="Unassembled WGS sequence"/>
</dbReference>
<evidence type="ECO:0000313" key="5">
    <source>
        <dbReference type="EMBL" id="GGK29885.1"/>
    </source>
</evidence>
<sequence>MRSVLRLRDDENRLLKALPQEEFELLKPHLAPAALLRGDVLFDAQDTIEHVYFPQSGVVSLVTLMRDGSSVEAGTIGREGAVGLITGSGTRQAATRGVVQIPGRARRMEVARFRQALERSAALRDLVDRYTEALLAQVLQTVACNALHSVEQRFCRWLLTCRDRTGSDVIPLTQEAVAEMLGVQRTTVTAAARALQNQGLIRYRRGLIECVDLPGLHATSCECYDVVRGRFEQLLPMTYQDFPAGEERGG</sequence>